<dbReference type="EMBL" id="CAJJDP010000087">
    <property type="protein sequence ID" value="CAD8186402.1"/>
    <property type="molecule type" value="Genomic_DNA"/>
</dbReference>
<evidence type="ECO:0000313" key="4">
    <source>
        <dbReference type="Proteomes" id="UP000683925"/>
    </source>
</evidence>
<comment type="caution">
    <text evidence="3">The sequence shown here is derived from an EMBL/GenBank/DDBJ whole genome shotgun (WGS) entry which is preliminary data.</text>
</comment>
<evidence type="ECO:0000256" key="2">
    <source>
        <dbReference type="SAM" id="MobiDB-lite"/>
    </source>
</evidence>
<keyword evidence="4" id="KW-1185">Reference proteome</keyword>
<accession>A0A8S1WCU9</accession>
<evidence type="ECO:0000256" key="1">
    <source>
        <dbReference type="SAM" id="Coils"/>
    </source>
</evidence>
<sequence length="410" mass="49076">MQNILLPYSKELQRLETRIENKAQSGVYSNPLQEQMQRAKLNIVRLESIHLKKKKLSSDYTEKLQKLNEKISNQMETSQQKKDEKLNALQNKLKKLNQPKKPLQISFQEETSGRQQESPIKKEIQQTPQNKAVQKSEIYEHKIQKIKLAEPKKLNENELFDQLNRSMDAAKQRKSERIDIIKKKLHGQDEIVHQHIEKSQKNKEELEQQKLNQIYQKLLHLTQRTQDKQTKQQSKERRKSTYQELSNSGSQNKYKELKQQDSKTESIRTAKSVQNDYKFIQVRQRLEKLNNEREMQAQSILDKHQQYSTRIQQNKQLLDELANTCQYYNFKIKEQYLQFTPYQLYKQLVLLCSNKTQTKLCSSVVQNESQIHYQFTNIYQIFKLFGIQSRESGNRLREQLWNKNNFKNQQ</sequence>
<gene>
    <name evidence="3" type="ORF">POCTA_138.1.T0880015</name>
</gene>
<keyword evidence="1" id="KW-0175">Coiled coil</keyword>
<feature type="compositionally biased region" description="Basic and acidic residues" evidence="2">
    <location>
        <begin position="225"/>
        <end position="241"/>
    </location>
</feature>
<dbReference type="Proteomes" id="UP000683925">
    <property type="component" value="Unassembled WGS sequence"/>
</dbReference>
<evidence type="ECO:0000313" key="3">
    <source>
        <dbReference type="EMBL" id="CAD8186402.1"/>
    </source>
</evidence>
<feature type="region of interest" description="Disordered" evidence="2">
    <location>
        <begin position="222"/>
        <end position="268"/>
    </location>
</feature>
<reference evidence="3" key="1">
    <citation type="submission" date="2021-01" db="EMBL/GenBank/DDBJ databases">
        <authorList>
            <consortium name="Genoscope - CEA"/>
            <person name="William W."/>
        </authorList>
    </citation>
    <scope>NUCLEOTIDE SEQUENCE</scope>
</reference>
<feature type="compositionally biased region" description="Polar residues" evidence="2">
    <location>
        <begin position="242"/>
        <end position="252"/>
    </location>
</feature>
<protein>
    <submittedName>
        <fullName evidence="3">Uncharacterized protein</fullName>
    </submittedName>
</protein>
<feature type="region of interest" description="Disordered" evidence="2">
    <location>
        <begin position="99"/>
        <end position="133"/>
    </location>
</feature>
<name>A0A8S1WCU9_PAROT</name>
<feature type="compositionally biased region" description="Polar residues" evidence="2">
    <location>
        <begin position="105"/>
        <end position="118"/>
    </location>
</feature>
<organism evidence="3 4">
    <name type="scientific">Paramecium octaurelia</name>
    <dbReference type="NCBI Taxonomy" id="43137"/>
    <lineage>
        <taxon>Eukaryota</taxon>
        <taxon>Sar</taxon>
        <taxon>Alveolata</taxon>
        <taxon>Ciliophora</taxon>
        <taxon>Intramacronucleata</taxon>
        <taxon>Oligohymenophorea</taxon>
        <taxon>Peniculida</taxon>
        <taxon>Parameciidae</taxon>
        <taxon>Paramecium</taxon>
    </lineage>
</organism>
<dbReference type="AlphaFoldDB" id="A0A8S1WCU9"/>
<dbReference type="OrthoDB" id="307866at2759"/>
<dbReference type="OMA" id="LANTCQY"/>
<proteinExistence type="predicted"/>
<feature type="compositionally biased region" description="Basic and acidic residues" evidence="2">
    <location>
        <begin position="253"/>
        <end position="268"/>
    </location>
</feature>
<feature type="coiled-coil region" evidence="1">
    <location>
        <begin position="57"/>
        <end position="88"/>
    </location>
</feature>